<dbReference type="AlphaFoldDB" id="A0AAD5GXK3"/>
<dbReference type="Proteomes" id="UP001206925">
    <property type="component" value="Unassembled WGS sequence"/>
</dbReference>
<sequence>MKENHKCHENLLLGKRWMQGIKSLPLNLLKFILHIYEGHPKYQSTKAWSELNRWFYILQALKYALVSWRLWNQKGVLTAC</sequence>
<evidence type="ECO:0000313" key="1">
    <source>
        <dbReference type="EMBL" id="KAI7755876.1"/>
    </source>
</evidence>
<dbReference type="EMBL" id="JAMZMK010000737">
    <property type="protein sequence ID" value="KAI7755876.1"/>
    <property type="molecule type" value="Genomic_DNA"/>
</dbReference>
<proteinExistence type="predicted"/>
<protein>
    <submittedName>
        <fullName evidence="1">Uncharacterized protein</fullName>
    </submittedName>
</protein>
<organism evidence="1 2">
    <name type="scientific">Ambrosia artemisiifolia</name>
    <name type="common">Common ragweed</name>
    <dbReference type="NCBI Taxonomy" id="4212"/>
    <lineage>
        <taxon>Eukaryota</taxon>
        <taxon>Viridiplantae</taxon>
        <taxon>Streptophyta</taxon>
        <taxon>Embryophyta</taxon>
        <taxon>Tracheophyta</taxon>
        <taxon>Spermatophyta</taxon>
        <taxon>Magnoliopsida</taxon>
        <taxon>eudicotyledons</taxon>
        <taxon>Gunneridae</taxon>
        <taxon>Pentapetalae</taxon>
        <taxon>asterids</taxon>
        <taxon>campanulids</taxon>
        <taxon>Asterales</taxon>
        <taxon>Asteraceae</taxon>
        <taxon>Asteroideae</taxon>
        <taxon>Heliantheae alliance</taxon>
        <taxon>Heliantheae</taxon>
        <taxon>Ambrosia</taxon>
    </lineage>
</organism>
<evidence type="ECO:0000313" key="2">
    <source>
        <dbReference type="Proteomes" id="UP001206925"/>
    </source>
</evidence>
<name>A0AAD5GXK3_AMBAR</name>
<accession>A0AAD5GXK3</accession>
<comment type="caution">
    <text evidence="1">The sequence shown here is derived from an EMBL/GenBank/DDBJ whole genome shotgun (WGS) entry which is preliminary data.</text>
</comment>
<reference evidence="1" key="1">
    <citation type="submission" date="2022-06" db="EMBL/GenBank/DDBJ databases">
        <title>Uncovering the hologenomic basis of an extraordinary plant invasion.</title>
        <authorList>
            <person name="Bieker V.C."/>
            <person name="Martin M.D."/>
            <person name="Gilbert T."/>
            <person name="Hodgins K."/>
            <person name="Battlay P."/>
            <person name="Petersen B."/>
            <person name="Wilson J."/>
        </authorList>
    </citation>
    <scope>NUCLEOTIDE SEQUENCE</scope>
    <source>
        <strain evidence="1">AA19_3_7</strain>
        <tissue evidence="1">Leaf</tissue>
    </source>
</reference>
<gene>
    <name evidence="1" type="ORF">M8C21_002591</name>
</gene>
<keyword evidence="2" id="KW-1185">Reference proteome</keyword>